<dbReference type="RefSeq" id="WP_071086167.1">
    <property type="nucleotide sequence ID" value="NZ_MBLM01000126.1"/>
</dbReference>
<organism evidence="1 2">
    <name type="scientific">Parafrankia colletiae</name>
    <dbReference type="NCBI Taxonomy" id="573497"/>
    <lineage>
        <taxon>Bacteria</taxon>
        <taxon>Bacillati</taxon>
        <taxon>Actinomycetota</taxon>
        <taxon>Actinomycetes</taxon>
        <taxon>Frankiales</taxon>
        <taxon>Frankiaceae</taxon>
        <taxon>Parafrankia</taxon>
    </lineage>
</organism>
<proteinExistence type="predicted"/>
<reference evidence="2" key="1">
    <citation type="submission" date="2016-07" db="EMBL/GenBank/DDBJ databases">
        <title>Sequence Frankia sp. strain CcI1.17.</title>
        <authorList>
            <person name="Ghodhbane-Gtari F."/>
            <person name="Swanson E."/>
            <person name="Gueddou A."/>
            <person name="Morris K."/>
            <person name="Hezbri K."/>
            <person name="Ktari A."/>
            <person name="Nouioui I."/>
            <person name="Abebe-Akele F."/>
            <person name="Simpson S."/>
            <person name="Thomas K."/>
            <person name="Gtari M."/>
            <person name="Tisa L.S."/>
            <person name="Hurst S."/>
        </authorList>
    </citation>
    <scope>NUCLEOTIDE SEQUENCE [LARGE SCALE GENOMIC DNA]</scope>
    <source>
        <strain evidence="2">Cc1.17</strain>
    </source>
</reference>
<accession>A0A1S1QM91</accession>
<sequence>MALLTVAVLLAGCGGNDIERPGEGPAPTGPAAAPADATAACLALARSLDDLRPPVDLSQPGPTHHRMNGVGGLVRAAASYDSRLGTLEEAVDRVVDAAGTLDAAGLTEAVPAALAVCRTAGLPTEQGDGSDAAADAAAGCAAVARSRDLFAATDVQSVTFETNLRLGGAEELLIAASEAESRYQPVADAIRPVRQDLTVLALDRLPTSGARALATCGQQGLPHE</sequence>
<keyword evidence="2" id="KW-1185">Reference proteome</keyword>
<evidence type="ECO:0000313" key="2">
    <source>
        <dbReference type="Proteomes" id="UP000179627"/>
    </source>
</evidence>
<protein>
    <submittedName>
        <fullName evidence="1">Uncharacterized protein</fullName>
    </submittedName>
</protein>
<gene>
    <name evidence="1" type="ORF">CC117_21175</name>
</gene>
<comment type="caution">
    <text evidence="1">The sequence shown here is derived from an EMBL/GenBank/DDBJ whole genome shotgun (WGS) entry which is preliminary data.</text>
</comment>
<dbReference type="Proteomes" id="UP000179627">
    <property type="component" value="Unassembled WGS sequence"/>
</dbReference>
<dbReference type="EMBL" id="MBLM01000126">
    <property type="protein sequence ID" value="OHV34709.1"/>
    <property type="molecule type" value="Genomic_DNA"/>
</dbReference>
<dbReference type="OrthoDB" id="10001647at2"/>
<evidence type="ECO:0000313" key="1">
    <source>
        <dbReference type="EMBL" id="OHV34709.1"/>
    </source>
</evidence>
<name>A0A1S1QM91_9ACTN</name>
<dbReference type="AlphaFoldDB" id="A0A1S1QM91"/>